<dbReference type="InterPro" id="IPR033985">
    <property type="entry name" value="SusD-like_N"/>
</dbReference>
<keyword evidence="3" id="KW-0732">Signal</keyword>
<evidence type="ECO:0000256" key="2">
    <source>
        <dbReference type="ARBA" id="ARBA00006275"/>
    </source>
</evidence>
<name>A0A1I0R4F5_9BACT</name>
<evidence type="ECO:0000256" key="1">
    <source>
        <dbReference type="ARBA" id="ARBA00004442"/>
    </source>
</evidence>
<sequence>MKHLFLYSSILLAFSMVSCKKFLSTTPTDFLTPDAYYNSESKVMSALAGVYQPLGSSALYGDALFFTLGTGTDESFRAVASATTGVWVYNYDYTEPAVNNLWSQLYAGIERANLLIANINVAPMDETKRKAILGEALFMRGYYYFLLVSNFGDVPLQITPTSSPKNISRPRTPAKEVYAQIIQDMQTAEGNVYTSTELGYSSRISKTTIAGILARVCLTMAGYPLLDNSKYAEALKWASKVKASGEHSLITQAVAPDGDNNSGFSQVFVNEMQDKYDVRETMWEAEEKGNRADGYVANGRVGNDIGIGYTAANYADSGYCYGTIRITERLYKLYGKGDLRKNWAIGAFSYTAAGARTYFADNKIYDRAAAKWRRTYETLTPKDKNYNGANFPLLRYADVLLMLAEAENQVNGPTAVAYDAINMVRRRGYGLPVTAASADADLTPGLGKQAFQQAIQDERSRELCFEAMRRADLIRWGIFIPTMKAVAAEFKAYNGTYAYGANAGNNVSERNVLYPIPSSEMTVNKAAVQNPGW</sequence>
<gene>
    <name evidence="8" type="ORF">SAMN04488122_2220</name>
</gene>
<evidence type="ECO:0000256" key="5">
    <source>
        <dbReference type="ARBA" id="ARBA00023237"/>
    </source>
</evidence>
<dbReference type="InterPro" id="IPR012944">
    <property type="entry name" value="SusD_RagB_dom"/>
</dbReference>
<keyword evidence="4" id="KW-0472">Membrane</keyword>
<evidence type="ECO:0000313" key="9">
    <source>
        <dbReference type="Proteomes" id="UP000199310"/>
    </source>
</evidence>
<dbReference type="STRING" id="29529.SAMN04488122_2220"/>
<evidence type="ECO:0000259" key="7">
    <source>
        <dbReference type="Pfam" id="PF14322"/>
    </source>
</evidence>
<reference evidence="9" key="1">
    <citation type="submission" date="2016-10" db="EMBL/GenBank/DDBJ databases">
        <authorList>
            <person name="Varghese N."/>
            <person name="Submissions S."/>
        </authorList>
    </citation>
    <scope>NUCLEOTIDE SEQUENCE [LARGE SCALE GENOMIC DNA]</scope>
    <source>
        <strain evidence="9">DSM 3695</strain>
    </source>
</reference>
<evidence type="ECO:0000313" key="8">
    <source>
        <dbReference type="EMBL" id="SEW35323.1"/>
    </source>
</evidence>
<dbReference type="OrthoDB" id="5694214at2"/>
<protein>
    <submittedName>
        <fullName evidence="8">Starch-binding associating with outer membrane</fullName>
    </submittedName>
</protein>
<comment type="similarity">
    <text evidence="2">Belongs to the SusD family.</text>
</comment>
<keyword evidence="9" id="KW-1185">Reference proteome</keyword>
<dbReference type="InterPro" id="IPR011990">
    <property type="entry name" value="TPR-like_helical_dom_sf"/>
</dbReference>
<dbReference type="RefSeq" id="WP_089894505.1">
    <property type="nucleotide sequence ID" value="NZ_FOJG01000001.1"/>
</dbReference>
<evidence type="ECO:0000259" key="6">
    <source>
        <dbReference type="Pfam" id="PF07980"/>
    </source>
</evidence>
<dbReference type="Pfam" id="PF14322">
    <property type="entry name" value="SusD-like_3"/>
    <property type="match status" value="1"/>
</dbReference>
<organism evidence="8 9">
    <name type="scientific">Chitinophaga arvensicola</name>
    <dbReference type="NCBI Taxonomy" id="29529"/>
    <lineage>
        <taxon>Bacteria</taxon>
        <taxon>Pseudomonadati</taxon>
        <taxon>Bacteroidota</taxon>
        <taxon>Chitinophagia</taxon>
        <taxon>Chitinophagales</taxon>
        <taxon>Chitinophagaceae</taxon>
        <taxon>Chitinophaga</taxon>
    </lineage>
</organism>
<dbReference type="EMBL" id="FOJG01000001">
    <property type="protein sequence ID" value="SEW35323.1"/>
    <property type="molecule type" value="Genomic_DNA"/>
</dbReference>
<comment type="subcellular location">
    <subcellularLocation>
        <location evidence="1">Cell outer membrane</location>
    </subcellularLocation>
</comment>
<dbReference type="GO" id="GO:0009279">
    <property type="term" value="C:cell outer membrane"/>
    <property type="evidence" value="ECO:0007669"/>
    <property type="project" value="UniProtKB-SubCell"/>
</dbReference>
<dbReference type="CDD" id="cd08977">
    <property type="entry name" value="SusD"/>
    <property type="match status" value="1"/>
</dbReference>
<dbReference type="Gene3D" id="1.25.40.390">
    <property type="match status" value="1"/>
</dbReference>
<feature type="domain" description="RagB/SusD" evidence="6">
    <location>
        <begin position="370"/>
        <end position="533"/>
    </location>
</feature>
<feature type="domain" description="SusD-like N-terminal" evidence="7">
    <location>
        <begin position="23"/>
        <end position="218"/>
    </location>
</feature>
<accession>A0A1I0R4F5</accession>
<evidence type="ECO:0000256" key="4">
    <source>
        <dbReference type="ARBA" id="ARBA00023136"/>
    </source>
</evidence>
<dbReference type="Pfam" id="PF07980">
    <property type="entry name" value="SusD_RagB"/>
    <property type="match status" value="1"/>
</dbReference>
<dbReference type="SUPFAM" id="SSF48452">
    <property type="entry name" value="TPR-like"/>
    <property type="match status" value="1"/>
</dbReference>
<proteinExistence type="inferred from homology"/>
<evidence type="ECO:0000256" key="3">
    <source>
        <dbReference type="ARBA" id="ARBA00022729"/>
    </source>
</evidence>
<dbReference type="Proteomes" id="UP000199310">
    <property type="component" value="Unassembled WGS sequence"/>
</dbReference>
<dbReference type="AlphaFoldDB" id="A0A1I0R4F5"/>
<keyword evidence="5" id="KW-0998">Cell outer membrane</keyword>
<dbReference type="PROSITE" id="PS51257">
    <property type="entry name" value="PROKAR_LIPOPROTEIN"/>
    <property type="match status" value="1"/>
</dbReference>